<reference evidence="17" key="1">
    <citation type="submission" date="2023-08" db="EMBL/GenBank/DDBJ databases">
        <authorList>
            <person name="Alioto T."/>
            <person name="Alioto T."/>
            <person name="Gomez Garrido J."/>
        </authorList>
    </citation>
    <scope>NUCLEOTIDE SEQUENCE</scope>
</reference>
<dbReference type="PANTHER" id="PTHR10903">
    <property type="entry name" value="GTPASE, IMAP FAMILY MEMBER-RELATED"/>
    <property type="match status" value="1"/>
</dbReference>
<evidence type="ECO:0000256" key="15">
    <source>
        <dbReference type="ARBA" id="ARBA00077278"/>
    </source>
</evidence>
<evidence type="ECO:0000256" key="3">
    <source>
        <dbReference type="ARBA" id="ARBA00004514"/>
    </source>
</evidence>
<evidence type="ECO:0000256" key="12">
    <source>
        <dbReference type="ARBA" id="ARBA00023134"/>
    </source>
</evidence>
<dbReference type="InterPro" id="IPR045058">
    <property type="entry name" value="GIMA/IAN/Toc"/>
</dbReference>
<keyword evidence="8" id="KW-0547">Nucleotide-binding</keyword>
<dbReference type="PROSITE" id="PS51720">
    <property type="entry name" value="G_AIG1"/>
    <property type="match status" value="1"/>
</dbReference>
<keyword evidence="11" id="KW-0496">Mitochondrion</keyword>
<evidence type="ECO:0000256" key="10">
    <source>
        <dbReference type="ARBA" id="ARBA00023034"/>
    </source>
</evidence>
<sequence length="287" mass="31363">MNHTQDPELKIVMIGRSRVGKSATGNTILGRKAFKSFMSNSPVTQEIKIEKGELEEQNLAVIDTPGLFGNNSSDTFDEAAPQRVMEGIKQCPQLASPGPVVFLVVLQPGRFTEPEQQAVKLIQKSFGREAAHYTMALFTRGDDLKREGGSIEELIGANQVLRDFIRECRGGYHVFDNGEKDFPQVTELLRKINATVQRNGGGTVELSHEGEGDPHGGNIGRNITETEKALLLACLDGALGGATSFLILSSVFRLWPRIVLSWAIKRGMVGALGGAARFVVCRLIWRS</sequence>
<dbReference type="GO" id="GO:0005783">
    <property type="term" value="C:endoplasmic reticulum"/>
    <property type="evidence" value="ECO:0007669"/>
    <property type="project" value="UniProtKB-SubCell"/>
</dbReference>
<comment type="subcellular location">
    <subcellularLocation>
        <location evidence="3">Cytoplasm</location>
        <location evidence="3">Cytosol</location>
    </subcellularLocation>
    <subcellularLocation>
        <location evidence="2">Endoplasmic reticulum</location>
    </subcellularLocation>
    <subcellularLocation>
        <location evidence="4">Golgi apparatus</location>
    </subcellularLocation>
    <subcellularLocation>
        <location evidence="1">Mitochondrion</location>
    </subcellularLocation>
</comment>
<dbReference type="EMBL" id="OY660879">
    <property type="protein sequence ID" value="CAJ1075928.1"/>
    <property type="molecule type" value="Genomic_DNA"/>
</dbReference>
<keyword evidence="10" id="KW-0333">Golgi apparatus</keyword>
<name>A0AAV1GR10_XYRNO</name>
<dbReference type="GO" id="GO:0005829">
    <property type="term" value="C:cytosol"/>
    <property type="evidence" value="ECO:0007669"/>
    <property type="project" value="UniProtKB-SubCell"/>
</dbReference>
<dbReference type="InterPro" id="IPR027417">
    <property type="entry name" value="P-loop_NTPase"/>
</dbReference>
<dbReference type="Pfam" id="PF04548">
    <property type="entry name" value="AIG1"/>
    <property type="match status" value="1"/>
</dbReference>
<dbReference type="Proteomes" id="UP001178508">
    <property type="component" value="Chromosome 16"/>
</dbReference>
<dbReference type="GO" id="GO:0005739">
    <property type="term" value="C:mitochondrion"/>
    <property type="evidence" value="ECO:0007669"/>
    <property type="project" value="UniProtKB-SubCell"/>
</dbReference>
<dbReference type="GO" id="GO:0005525">
    <property type="term" value="F:GTP binding"/>
    <property type="evidence" value="ECO:0007669"/>
    <property type="project" value="UniProtKB-KW"/>
</dbReference>
<comment type="function">
    <text evidence="13">Exerts an anti-apoptotic effect in the immune system and is involved in responses to infections.</text>
</comment>
<keyword evidence="9" id="KW-0256">Endoplasmic reticulum</keyword>
<evidence type="ECO:0000256" key="8">
    <source>
        <dbReference type="ARBA" id="ARBA00022741"/>
    </source>
</evidence>
<evidence type="ECO:0000256" key="7">
    <source>
        <dbReference type="ARBA" id="ARBA00022737"/>
    </source>
</evidence>
<keyword evidence="6" id="KW-0963">Cytoplasm</keyword>
<evidence type="ECO:0000256" key="6">
    <source>
        <dbReference type="ARBA" id="ARBA00022490"/>
    </source>
</evidence>
<dbReference type="AlphaFoldDB" id="A0AAV1GR10"/>
<dbReference type="InterPro" id="IPR006703">
    <property type="entry name" value="G_AIG1"/>
</dbReference>
<evidence type="ECO:0000256" key="9">
    <source>
        <dbReference type="ARBA" id="ARBA00022824"/>
    </source>
</evidence>
<protein>
    <recommendedName>
        <fullName evidence="14">GTPase IMAP family member 8</fullName>
    </recommendedName>
    <alternativeName>
        <fullName evidence="15">Immune-associated nucleotide-binding protein 9</fullName>
    </alternativeName>
</protein>
<dbReference type="GO" id="GO:0005794">
    <property type="term" value="C:Golgi apparatus"/>
    <property type="evidence" value="ECO:0007669"/>
    <property type="project" value="UniProtKB-SubCell"/>
</dbReference>
<feature type="domain" description="AIG1-type G" evidence="16">
    <location>
        <begin position="6"/>
        <end position="213"/>
    </location>
</feature>
<dbReference type="PANTHER" id="PTHR10903:SF186">
    <property type="entry name" value="GTPASE IMAP FAMILY MEMBER 4-LIKE-RELATED"/>
    <property type="match status" value="1"/>
</dbReference>
<comment type="similarity">
    <text evidence="5">Belongs to the TRAFAC class TrmE-Era-EngA-EngB-Septin-like GTPase superfamily. AIG1/Toc34/Toc159-like paraseptin GTPase family. IAN subfamily.</text>
</comment>
<evidence type="ECO:0000313" key="18">
    <source>
        <dbReference type="Proteomes" id="UP001178508"/>
    </source>
</evidence>
<keyword evidence="12" id="KW-0342">GTP-binding</keyword>
<evidence type="ECO:0000256" key="13">
    <source>
        <dbReference type="ARBA" id="ARBA00056809"/>
    </source>
</evidence>
<evidence type="ECO:0000256" key="5">
    <source>
        <dbReference type="ARBA" id="ARBA00008535"/>
    </source>
</evidence>
<proteinExistence type="inferred from homology"/>
<dbReference type="SUPFAM" id="SSF52540">
    <property type="entry name" value="P-loop containing nucleoside triphosphate hydrolases"/>
    <property type="match status" value="1"/>
</dbReference>
<accession>A0AAV1GR10</accession>
<organism evidence="17 18">
    <name type="scientific">Xyrichtys novacula</name>
    <name type="common">Pearly razorfish</name>
    <name type="synonym">Hemipteronotus novacula</name>
    <dbReference type="NCBI Taxonomy" id="13765"/>
    <lineage>
        <taxon>Eukaryota</taxon>
        <taxon>Metazoa</taxon>
        <taxon>Chordata</taxon>
        <taxon>Craniata</taxon>
        <taxon>Vertebrata</taxon>
        <taxon>Euteleostomi</taxon>
        <taxon>Actinopterygii</taxon>
        <taxon>Neopterygii</taxon>
        <taxon>Teleostei</taxon>
        <taxon>Neoteleostei</taxon>
        <taxon>Acanthomorphata</taxon>
        <taxon>Eupercaria</taxon>
        <taxon>Labriformes</taxon>
        <taxon>Labridae</taxon>
        <taxon>Xyrichtys</taxon>
    </lineage>
</organism>
<keyword evidence="7" id="KW-0677">Repeat</keyword>
<dbReference type="Gene3D" id="3.40.50.300">
    <property type="entry name" value="P-loop containing nucleotide triphosphate hydrolases"/>
    <property type="match status" value="1"/>
</dbReference>
<evidence type="ECO:0000256" key="14">
    <source>
        <dbReference type="ARBA" id="ARBA00073539"/>
    </source>
</evidence>
<evidence type="ECO:0000256" key="2">
    <source>
        <dbReference type="ARBA" id="ARBA00004240"/>
    </source>
</evidence>
<gene>
    <name evidence="17" type="ORF">XNOV1_A019883</name>
</gene>
<evidence type="ECO:0000259" key="16">
    <source>
        <dbReference type="PROSITE" id="PS51720"/>
    </source>
</evidence>
<keyword evidence="18" id="KW-1185">Reference proteome</keyword>
<evidence type="ECO:0000256" key="1">
    <source>
        <dbReference type="ARBA" id="ARBA00004173"/>
    </source>
</evidence>
<evidence type="ECO:0000256" key="4">
    <source>
        <dbReference type="ARBA" id="ARBA00004555"/>
    </source>
</evidence>
<evidence type="ECO:0000256" key="11">
    <source>
        <dbReference type="ARBA" id="ARBA00023128"/>
    </source>
</evidence>
<evidence type="ECO:0000313" key="17">
    <source>
        <dbReference type="EMBL" id="CAJ1075928.1"/>
    </source>
</evidence>
<dbReference type="FunFam" id="3.40.50.300:FF:000536">
    <property type="entry name" value="GTPase IMAP family member 8"/>
    <property type="match status" value="1"/>
</dbReference>